<evidence type="ECO:0000313" key="2">
    <source>
        <dbReference type="EMBL" id="KAK8512442.1"/>
    </source>
</evidence>
<feature type="region of interest" description="Disordered" evidence="1">
    <location>
        <begin position="1"/>
        <end position="40"/>
    </location>
</feature>
<name>A0ABR2BZJ8_9ROSI</name>
<dbReference type="EMBL" id="JBBPBM010000072">
    <property type="protein sequence ID" value="KAK8512442.1"/>
    <property type="molecule type" value="Genomic_DNA"/>
</dbReference>
<comment type="caution">
    <text evidence="2">The sequence shown here is derived from an EMBL/GenBank/DDBJ whole genome shotgun (WGS) entry which is preliminary data.</text>
</comment>
<sequence>MYEIIDASYGNDDNGPNGPSGIDENVDDGLEGGQFGWSDGIVDEDSYEFQEDSGDSDRLGRNHLLFDDDDELNDLCGGDSWSYVAVAQLQSKHGFSAIDHGDAFADDVRYFIISFRHAHHMISYDETHPDKSKSS</sequence>
<feature type="compositionally biased region" description="Low complexity" evidence="1">
    <location>
        <begin position="10"/>
        <end position="19"/>
    </location>
</feature>
<gene>
    <name evidence="2" type="ORF">V6N12_075021</name>
</gene>
<proteinExistence type="predicted"/>
<dbReference type="Proteomes" id="UP001472677">
    <property type="component" value="Unassembled WGS sequence"/>
</dbReference>
<keyword evidence="3" id="KW-1185">Reference proteome</keyword>
<protein>
    <submittedName>
        <fullName evidence="2">Uncharacterized protein</fullName>
    </submittedName>
</protein>
<accession>A0ABR2BZJ8</accession>
<evidence type="ECO:0000313" key="3">
    <source>
        <dbReference type="Proteomes" id="UP001472677"/>
    </source>
</evidence>
<reference evidence="2 3" key="1">
    <citation type="journal article" date="2024" name="G3 (Bethesda)">
        <title>Genome assembly of Hibiscus sabdariffa L. provides insights into metabolisms of medicinal natural products.</title>
        <authorList>
            <person name="Kim T."/>
        </authorList>
    </citation>
    <scope>NUCLEOTIDE SEQUENCE [LARGE SCALE GENOMIC DNA]</scope>
    <source>
        <strain evidence="2">TK-2024</strain>
        <tissue evidence="2">Old leaves</tissue>
    </source>
</reference>
<organism evidence="2 3">
    <name type="scientific">Hibiscus sabdariffa</name>
    <name type="common">roselle</name>
    <dbReference type="NCBI Taxonomy" id="183260"/>
    <lineage>
        <taxon>Eukaryota</taxon>
        <taxon>Viridiplantae</taxon>
        <taxon>Streptophyta</taxon>
        <taxon>Embryophyta</taxon>
        <taxon>Tracheophyta</taxon>
        <taxon>Spermatophyta</taxon>
        <taxon>Magnoliopsida</taxon>
        <taxon>eudicotyledons</taxon>
        <taxon>Gunneridae</taxon>
        <taxon>Pentapetalae</taxon>
        <taxon>rosids</taxon>
        <taxon>malvids</taxon>
        <taxon>Malvales</taxon>
        <taxon>Malvaceae</taxon>
        <taxon>Malvoideae</taxon>
        <taxon>Hibiscus</taxon>
    </lineage>
</organism>
<evidence type="ECO:0000256" key="1">
    <source>
        <dbReference type="SAM" id="MobiDB-lite"/>
    </source>
</evidence>